<dbReference type="InterPro" id="IPR032675">
    <property type="entry name" value="LRR_dom_sf"/>
</dbReference>
<dbReference type="EMBL" id="ASHM01045452">
    <property type="protein sequence ID" value="PNX84035.1"/>
    <property type="molecule type" value="Genomic_DNA"/>
</dbReference>
<name>A0A2K3LZR3_TRIPR</name>
<dbReference type="Gene3D" id="3.80.10.10">
    <property type="entry name" value="Ribonuclease Inhibitor"/>
    <property type="match status" value="2"/>
</dbReference>
<feature type="non-terminal residue" evidence="3">
    <location>
        <position position="1"/>
    </location>
</feature>
<dbReference type="Proteomes" id="UP000236291">
    <property type="component" value="Unassembled WGS sequence"/>
</dbReference>
<organism evidence="3 4">
    <name type="scientific">Trifolium pratense</name>
    <name type="common">Red clover</name>
    <dbReference type="NCBI Taxonomy" id="57577"/>
    <lineage>
        <taxon>Eukaryota</taxon>
        <taxon>Viridiplantae</taxon>
        <taxon>Streptophyta</taxon>
        <taxon>Embryophyta</taxon>
        <taxon>Tracheophyta</taxon>
        <taxon>Spermatophyta</taxon>
        <taxon>Magnoliopsida</taxon>
        <taxon>eudicotyledons</taxon>
        <taxon>Gunneridae</taxon>
        <taxon>Pentapetalae</taxon>
        <taxon>rosids</taxon>
        <taxon>fabids</taxon>
        <taxon>Fabales</taxon>
        <taxon>Fabaceae</taxon>
        <taxon>Papilionoideae</taxon>
        <taxon>50 kb inversion clade</taxon>
        <taxon>NPAAA clade</taxon>
        <taxon>Hologalegina</taxon>
        <taxon>IRL clade</taxon>
        <taxon>Trifolieae</taxon>
        <taxon>Trifolium</taxon>
    </lineage>
</organism>
<dbReference type="SUPFAM" id="SSF52058">
    <property type="entry name" value="L domain-like"/>
    <property type="match status" value="1"/>
</dbReference>
<proteinExistence type="predicted"/>
<comment type="caution">
    <text evidence="3">The sequence shown here is derived from an EMBL/GenBank/DDBJ whole genome shotgun (WGS) entry which is preliminary data.</text>
</comment>
<accession>A0A2K3LZR3</accession>
<feature type="domain" description="Disease resistance protein At4g27190-like leucine-rich repeats" evidence="2">
    <location>
        <begin position="132"/>
        <end position="282"/>
    </location>
</feature>
<reference evidence="3 4" key="2">
    <citation type="journal article" date="2017" name="Front. Plant Sci.">
        <title>Gene Classification and Mining of Molecular Markers Useful in Red Clover (Trifolium pratense) Breeding.</title>
        <authorList>
            <person name="Istvanek J."/>
            <person name="Dluhosova J."/>
            <person name="Dluhos P."/>
            <person name="Patkova L."/>
            <person name="Nedelnik J."/>
            <person name="Repkova J."/>
        </authorList>
    </citation>
    <scope>NUCLEOTIDE SEQUENCE [LARGE SCALE GENOMIC DNA]</scope>
    <source>
        <strain evidence="4">cv. Tatra</strain>
        <tissue evidence="3">Young leaves</tissue>
    </source>
</reference>
<dbReference type="AlphaFoldDB" id="A0A2K3LZR3"/>
<feature type="non-terminal residue" evidence="3">
    <location>
        <position position="398"/>
    </location>
</feature>
<dbReference type="PANTHER" id="PTHR33463:SF205">
    <property type="entry name" value="DISEASE RESISTANCE PROTEIN RPS2-LIKE"/>
    <property type="match status" value="1"/>
</dbReference>
<dbReference type="InterPro" id="IPR050905">
    <property type="entry name" value="Plant_NBS-LRR"/>
</dbReference>
<keyword evidence="1" id="KW-0611">Plant defense</keyword>
<sequence>LELEHLPSLISFCSIPLKADKQCMPVELINQKVVMPHLELLKLSKINSRKLWDDNLPGCSFIHNLKSLTIVECDNIAYAFSSSVARELVNLKHLAISNCQMLEKIFISDGKFGSLPLSQKPFSNDEGVFPNLETLEISLMEQLKSLWHNQLAPNSFCKLKQLKIQSCNKLSNVFPSYVLDKLQNLEIVTATYCNALEVVFETQGLNADGGRQTRLKMQLRTLTLNHLPMLKHIWSGNPNKTLKFQNLCQLKVTECPNLNHVFALSMAKEIQHLQELYIEKCGVEIIVSKDEMADTDPELIFPELTYLSFQHLTQLRSFYDGSHNLNCPILRHVDVFHCDKLVLFKPKSLNYQDIVPVDTLPLFSIEKVVRRNTRELILNSKDVTMLCNGQLNDEPIYT</sequence>
<dbReference type="InterPro" id="IPR057135">
    <property type="entry name" value="At4g27190-like_LRR"/>
</dbReference>
<evidence type="ECO:0000259" key="2">
    <source>
        <dbReference type="Pfam" id="PF23247"/>
    </source>
</evidence>
<dbReference type="ExpressionAtlas" id="A0A2K3LZR3">
    <property type="expression patterns" value="baseline"/>
</dbReference>
<dbReference type="Pfam" id="PF23247">
    <property type="entry name" value="LRR_RPS2"/>
    <property type="match status" value="1"/>
</dbReference>
<evidence type="ECO:0000256" key="1">
    <source>
        <dbReference type="ARBA" id="ARBA00022821"/>
    </source>
</evidence>
<reference evidence="3 4" key="1">
    <citation type="journal article" date="2014" name="Am. J. Bot.">
        <title>Genome assembly and annotation for red clover (Trifolium pratense; Fabaceae).</title>
        <authorList>
            <person name="Istvanek J."/>
            <person name="Jaros M."/>
            <person name="Krenek A."/>
            <person name="Repkova J."/>
        </authorList>
    </citation>
    <scope>NUCLEOTIDE SEQUENCE [LARGE SCALE GENOMIC DNA]</scope>
    <source>
        <strain evidence="4">cv. Tatra</strain>
        <tissue evidence="3">Young leaves</tissue>
    </source>
</reference>
<evidence type="ECO:0000313" key="3">
    <source>
        <dbReference type="EMBL" id="PNX84035.1"/>
    </source>
</evidence>
<dbReference type="PANTHER" id="PTHR33463">
    <property type="entry name" value="NB-ARC DOMAIN-CONTAINING PROTEIN-RELATED"/>
    <property type="match status" value="1"/>
</dbReference>
<dbReference type="STRING" id="57577.A0A2K3LZR3"/>
<evidence type="ECO:0000313" key="4">
    <source>
        <dbReference type="Proteomes" id="UP000236291"/>
    </source>
</evidence>
<gene>
    <name evidence="3" type="ORF">L195_g040088</name>
</gene>
<protein>
    <recommendedName>
        <fullName evidence="2">Disease resistance protein At4g27190-like leucine-rich repeats domain-containing protein</fullName>
    </recommendedName>
</protein>